<keyword evidence="4" id="KW-1185">Reference proteome</keyword>
<reference evidence="3 4" key="1">
    <citation type="submission" date="2019-04" db="EMBL/GenBank/DDBJ databases">
        <title>Trinickia sp. 7GSK02, isolated from subtropical forest soil.</title>
        <authorList>
            <person name="Gao Z.-H."/>
            <person name="Qiu L.-H."/>
        </authorList>
    </citation>
    <scope>NUCLEOTIDE SEQUENCE [LARGE SCALE GENOMIC DNA]</scope>
    <source>
        <strain evidence="3 4">7GSK02</strain>
    </source>
</reference>
<sequence>MYERIMVAVDGSQAARLALDEAMKLAQAMRAEVLAVCVVAHAPQLVDIGGGFVEDNRASSAMTDAATKALEEARERFAQKQVLGAVRAIDSYGESTAQVLVRAATEFDANLIVMGTHGRTGVKRLLLGSVAESLLRETSVPLLLVKETSVA</sequence>
<dbReference type="OrthoDB" id="8547832at2"/>
<dbReference type="Proteomes" id="UP000305539">
    <property type="component" value="Unassembled WGS sequence"/>
</dbReference>
<dbReference type="AlphaFoldDB" id="A0A4U1HX57"/>
<accession>A0A4U1HX57</accession>
<evidence type="ECO:0000313" key="4">
    <source>
        <dbReference type="Proteomes" id="UP000305539"/>
    </source>
</evidence>
<dbReference type="InterPro" id="IPR006016">
    <property type="entry name" value="UspA"/>
</dbReference>
<organism evidence="3 4">
    <name type="scientific">Trinickia terrae</name>
    <dbReference type="NCBI Taxonomy" id="2571161"/>
    <lineage>
        <taxon>Bacteria</taxon>
        <taxon>Pseudomonadati</taxon>
        <taxon>Pseudomonadota</taxon>
        <taxon>Betaproteobacteria</taxon>
        <taxon>Burkholderiales</taxon>
        <taxon>Burkholderiaceae</taxon>
        <taxon>Trinickia</taxon>
    </lineage>
</organism>
<dbReference type="CDD" id="cd00293">
    <property type="entry name" value="USP-like"/>
    <property type="match status" value="1"/>
</dbReference>
<dbReference type="Gene3D" id="3.40.50.620">
    <property type="entry name" value="HUPs"/>
    <property type="match status" value="1"/>
</dbReference>
<dbReference type="Pfam" id="PF00582">
    <property type="entry name" value="Usp"/>
    <property type="match status" value="1"/>
</dbReference>
<evidence type="ECO:0000313" key="3">
    <source>
        <dbReference type="EMBL" id="TKC86231.1"/>
    </source>
</evidence>
<dbReference type="InterPro" id="IPR006015">
    <property type="entry name" value="Universal_stress_UspA"/>
</dbReference>
<dbReference type="RefSeq" id="WP_136896914.1">
    <property type="nucleotide sequence ID" value="NZ_SWJE01000011.1"/>
</dbReference>
<dbReference type="SUPFAM" id="SSF52402">
    <property type="entry name" value="Adenine nucleotide alpha hydrolases-like"/>
    <property type="match status" value="1"/>
</dbReference>
<name>A0A4U1HX57_9BURK</name>
<protein>
    <submittedName>
        <fullName evidence="3">Universal stress protein</fullName>
    </submittedName>
</protein>
<comment type="similarity">
    <text evidence="1">Belongs to the universal stress protein A family.</text>
</comment>
<gene>
    <name evidence="3" type="ORF">FAZ69_20425</name>
</gene>
<dbReference type="PANTHER" id="PTHR46268:SF15">
    <property type="entry name" value="UNIVERSAL STRESS PROTEIN HP_0031"/>
    <property type="match status" value="1"/>
</dbReference>
<evidence type="ECO:0000259" key="2">
    <source>
        <dbReference type="Pfam" id="PF00582"/>
    </source>
</evidence>
<dbReference type="PRINTS" id="PR01438">
    <property type="entry name" value="UNVRSLSTRESS"/>
</dbReference>
<comment type="caution">
    <text evidence="3">The sequence shown here is derived from an EMBL/GenBank/DDBJ whole genome shotgun (WGS) entry which is preliminary data.</text>
</comment>
<feature type="domain" description="UspA" evidence="2">
    <location>
        <begin position="1"/>
        <end position="146"/>
    </location>
</feature>
<evidence type="ECO:0000256" key="1">
    <source>
        <dbReference type="ARBA" id="ARBA00008791"/>
    </source>
</evidence>
<dbReference type="EMBL" id="SWJE01000011">
    <property type="protein sequence ID" value="TKC86231.1"/>
    <property type="molecule type" value="Genomic_DNA"/>
</dbReference>
<dbReference type="PANTHER" id="PTHR46268">
    <property type="entry name" value="STRESS RESPONSE PROTEIN NHAX"/>
    <property type="match status" value="1"/>
</dbReference>
<dbReference type="InterPro" id="IPR014729">
    <property type="entry name" value="Rossmann-like_a/b/a_fold"/>
</dbReference>
<proteinExistence type="inferred from homology"/>